<dbReference type="Proteomes" id="UP000034749">
    <property type="component" value="Unassembled WGS sequence"/>
</dbReference>
<comment type="caution">
    <text evidence="2">The sequence shown here is derived from an EMBL/GenBank/DDBJ whole genome shotgun (WGS) entry which is preliminary data.</text>
</comment>
<evidence type="ECO:0008006" key="4">
    <source>
        <dbReference type="Google" id="ProtNLM"/>
    </source>
</evidence>
<evidence type="ECO:0000313" key="2">
    <source>
        <dbReference type="EMBL" id="KKR79622.1"/>
    </source>
</evidence>
<dbReference type="Pfam" id="PF05016">
    <property type="entry name" value="ParE_toxin"/>
    <property type="match status" value="1"/>
</dbReference>
<dbReference type="EMBL" id="LBZW01000005">
    <property type="protein sequence ID" value="KKR79622.1"/>
    <property type="molecule type" value="Genomic_DNA"/>
</dbReference>
<dbReference type="InterPro" id="IPR035093">
    <property type="entry name" value="RelE/ParE_toxin_dom_sf"/>
</dbReference>
<protein>
    <recommendedName>
        <fullName evidence="4">Addiction module toxin, RelE/StbE family</fullName>
    </recommendedName>
</protein>
<evidence type="ECO:0000313" key="3">
    <source>
        <dbReference type="Proteomes" id="UP000034749"/>
    </source>
</evidence>
<sequence length="94" mass="11358">MEINQKINFVFSIEFKKILEKMARKDKSGLKKIEDQVYKIISNPFVGKPLRNVIKNYRRVHIGSFVLVYKIENEEITFADYDHHDRIYKKYSFI</sequence>
<keyword evidence="1" id="KW-1277">Toxin-antitoxin system</keyword>
<dbReference type="SUPFAM" id="SSF143011">
    <property type="entry name" value="RelE-like"/>
    <property type="match status" value="1"/>
</dbReference>
<evidence type="ECO:0000256" key="1">
    <source>
        <dbReference type="ARBA" id="ARBA00022649"/>
    </source>
</evidence>
<proteinExistence type="predicted"/>
<gene>
    <name evidence="2" type="ORF">UU24_C0005G0040</name>
</gene>
<dbReference type="AlphaFoldDB" id="A0A0G0WW54"/>
<name>A0A0G0WW54_9BACT</name>
<reference evidence="2 3" key="1">
    <citation type="journal article" date="2015" name="Nature">
        <title>rRNA introns, odd ribosomes, and small enigmatic genomes across a large radiation of phyla.</title>
        <authorList>
            <person name="Brown C.T."/>
            <person name="Hug L.A."/>
            <person name="Thomas B.C."/>
            <person name="Sharon I."/>
            <person name="Castelle C.J."/>
            <person name="Singh A."/>
            <person name="Wilkins M.J."/>
            <person name="Williams K.H."/>
            <person name="Banfield J.F."/>
        </authorList>
    </citation>
    <scope>NUCLEOTIDE SEQUENCE [LARGE SCALE GENOMIC DNA]</scope>
</reference>
<organism evidence="2 3">
    <name type="scientific">Candidatus Nomurabacteria bacterium GW2011_GWA2_40_9</name>
    <dbReference type="NCBI Taxonomy" id="1618734"/>
    <lineage>
        <taxon>Bacteria</taxon>
        <taxon>Candidatus Nomuraibacteriota</taxon>
    </lineage>
</organism>
<dbReference type="InterPro" id="IPR007712">
    <property type="entry name" value="RelE/ParE_toxin"/>
</dbReference>
<dbReference type="Gene3D" id="3.30.2310.20">
    <property type="entry name" value="RelE-like"/>
    <property type="match status" value="1"/>
</dbReference>
<dbReference type="NCBIfam" id="TIGR02385">
    <property type="entry name" value="RelE_StbE"/>
    <property type="match status" value="1"/>
</dbReference>
<accession>A0A0G0WW54</accession>